<dbReference type="RefSeq" id="XP_001594335.1">
    <property type="nucleotide sequence ID" value="XM_001594285.1"/>
</dbReference>
<keyword evidence="2" id="KW-1133">Transmembrane helix</keyword>
<organism evidence="3 4">
    <name type="scientific">Sclerotinia sclerotiorum (strain ATCC 18683 / 1980 / Ss-1)</name>
    <name type="common">White mold</name>
    <name type="synonym">Whetzelinia sclerotiorum</name>
    <dbReference type="NCBI Taxonomy" id="665079"/>
    <lineage>
        <taxon>Eukaryota</taxon>
        <taxon>Fungi</taxon>
        <taxon>Dikarya</taxon>
        <taxon>Ascomycota</taxon>
        <taxon>Pezizomycotina</taxon>
        <taxon>Leotiomycetes</taxon>
        <taxon>Helotiales</taxon>
        <taxon>Sclerotiniaceae</taxon>
        <taxon>Sclerotinia</taxon>
    </lineage>
</organism>
<feature type="region of interest" description="Disordered" evidence="1">
    <location>
        <begin position="275"/>
        <end position="322"/>
    </location>
</feature>
<proteinExistence type="predicted"/>
<dbReference type="Proteomes" id="UP000177798">
    <property type="component" value="Chromosome 2"/>
</dbReference>
<reference evidence="4" key="1">
    <citation type="journal article" date="2017" name="Genome Biol. Evol.">
        <title>The complete genome sequence of the phytopathogenic fungus Sclerotinia sclerotiorum reveals insights into the genome architecture of broad host range pathogens.</title>
        <authorList>
            <person name="Derbyshire M."/>
            <person name="Denton-Giles M."/>
            <person name="Hegedus D."/>
            <person name="Seifbarghy S."/>
            <person name="Rollins J."/>
            <person name="van Kan J."/>
            <person name="Seidl M.F."/>
            <person name="Faino L."/>
            <person name="Mbengue M."/>
            <person name="Navaud O."/>
            <person name="Raffaele S."/>
            <person name="Hammond-Kosack K."/>
            <person name="Heard S."/>
            <person name="Oliver R."/>
        </authorList>
    </citation>
    <scope>NUCLEOTIDE SEQUENCE [LARGE SCALE GENOMIC DNA]</scope>
    <source>
        <strain evidence="4">ATCC 18683 / 1980 / Ss-1</strain>
    </source>
</reference>
<dbReference type="OrthoDB" id="5385189at2759"/>
<accession>A0A1D9PXW2</accession>
<dbReference type="SUPFAM" id="SSF48371">
    <property type="entry name" value="ARM repeat"/>
    <property type="match status" value="1"/>
</dbReference>
<evidence type="ECO:0000256" key="1">
    <source>
        <dbReference type="SAM" id="MobiDB-lite"/>
    </source>
</evidence>
<keyword evidence="2" id="KW-0472">Membrane</keyword>
<evidence type="ECO:0000313" key="4">
    <source>
        <dbReference type="Proteomes" id="UP000177798"/>
    </source>
</evidence>
<protein>
    <recommendedName>
        <fullName evidence="5">Cytoskeleton-associated protein</fullName>
    </recommendedName>
</protein>
<evidence type="ECO:0008006" key="5">
    <source>
        <dbReference type="Google" id="ProtNLM"/>
    </source>
</evidence>
<gene>
    <name evidence="3" type="ORF">sscle_02g019130</name>
</gene>
<dbReference type="AlphaFoldDB" id="A0A1D9PXW2"/>
<dbReference type="InterPro" id="IPR016024">
    <property type="entry name" value="ARM-type_fold"/>
</dbReference>
<dbReference type="OMA" id="EPKTQYI"/>
<evidence type="ECO:0000313" key="3">
    <source>
        <dbReference type="EMBL" id="APA07143.1"/>
    </source>
</evidence>
<dbReference type="VEuPathDB" id="FungiDB:sscle_02g019130"/>
<feature type="compositionally biased region" description="Polar residues" evidence="1">
    <location>
        <begin position="312"/>
        <end position="322"/>
    </location>
</feature>
<dbReference type="EMBL" id="CP017815">
    <property type="protein sequence ID" value="APA07143.1"/>
    <property type="molecule type" value="Genomic_DNA"/>
</dbReference>
<evidence type="ECO:0000256" key="2">
    <source>
        <dbReference type="SAM" id="Phobius"/>
    </source>
</evidence>
<feature type="compositionally biased region" description="Basic and acidic residues" evidence="1">
    <location>
        <begin position="275"/>
        <end position="288"/>
    </location>
</feature>
<name>A0A1D9PXW2_SCLS1</name>
<sequence>MAMISPVGQERLLFLGLGITTYAVLVFVRNRLIHFREAATIPPIENKSHFIDQKTEDSLKLSTLGKLLDNPNYGIQETASIIVCERALHNESAINSLLHEISEPDYDRREKAVRAFILIVNGSTVKRIHKPETYEALVKSLEYSVDDYEHHEYDSDWDNWHLRDIAEKSCLMIIHELIYKYDVEELLNAGFIERWLVKEPWGRTAEERLSNFMDSLNKEKLLNRVIVPLFNNERGRKMLEEAKLLPARPDMAVRHLAMEGSADQDLEDFEGIFAERRPRDQSTAEEHLRRRHREAMVLNDGTRPLERGDIYENQQRPIGSME</sequence>
<dbReference type="KEGG" id="ssl:SS1G_04142"/>
<feature type="transmembrane region" description="Helical" evidence="2">
    <location>
        <begin position="12"/>
        <end position="28"/>
    </location>
</feature>
<keyword evidence="2" id="KW-0812">Transmembrane</keyword>